<name>A0A7S3UCD2_9CHLO</name>
<dbReference type="EMBL" id="HBIS01002793">
    <property type="protein sequence ID" value="CAE0608673.1"/>
    <property type="molecule type" value="Transcribed_RNA"/>
</dbReference>
<reference evidence="2" key="1">
    <citation type="submission" date="2021-01" db="EMBL/GenBank/DDBJ databases">
        <authorList>
            <person name="Corre E."/>
            <person name="Pelletier E."/>
            <person name="Niang G."/>
            <person name="Scheremetjew M."/>
            <person name="Finn R."/>
            <person name="Kale V."/>
            <person name="Holt S."/>
            <person name="Cochrane G."/>
            <person name="Meng A."/>
            <person name="Brown T."/>
            <person name="Cohen L."/>
        </authorList>
    </citation>
    <scope>NUCLEOTIDE SEQUENCE</scope>
    <source>
        <strain evidence="2">CCMP1897</strain>
    </source>
</reference>
<evidence type="ECO:0000259" key="1">
    <source>
        <dbReference type="Pfam" id="PF00646"/>
    </source>
</evidence>
<proteinExistence type="predicted"/>
<protein>
    <recommendedName>
        <fullName evidence="1">F-box domain-containing protein</fullName>
    </recommendedName>
</protein>
<dbReference type="Pfam" id="PF00646">
    <property type="entry name" value="F-box"/>
    <property type="match status" value="1"/>
</dbReference>
<dbReference type="AlphaFoldDB" id="A0A7S3UCD2"/>
<dbReference type="Gene3D" id="1.20.1280.50">
    <property type="match status" value="1"/>
</dbReference>
<dbReference type="InterPro" id="IPR036047">
    <property type="entry name" value="F-box-like_dom_sf"/>
</dbReference>
<accession>A0A7S3UCD2</accession>
<gene>
    <name evidence="2" type="ORF">PSAL00342_LOCUS2492</name>
</gene>
<sequence length="321" mass="36212">MEEGEVLQDVLVEIMRRIPRKDQTIAACVCRSWKVAVHHARQPLQSLHVQGCVISDRKENSVDVGIFPKVGRSITIFQGHEFTEEALATIHRLSGDTLRGLHIVNTRNKSGNNQEESKSNLKLDFSQYHFPVLEYLHVENLAIASLGHGCCSVPALEHFSLKGWATPATAWNILEKPILDLELCLPELRACRLENVMLLSPNLFVQTLQKSPLLSQLRVWNSAAFPFLWPFPCQSIHLRNCKVLEWVDVAWFPAKFWLPKLRMATIGSLHLPSVPEVEFLSSPIEDKEVPQSDCIEGEPSRGAFVLTVLGRDMKVSKDGRV</sequence>
<dbReference type="InterPro" id="IPR001810">
    <property type="entry name" value="F-box_dom"/>
</dbReference>
<dbReference type="SUPFAM" id="SSF81383">
    <property type="entry name" value="F-box domain"/>
    <property type="match status" value="1"/>
</dbReference>
<organism evidence="2">
    <name type="scientific">Picocystis salinarum</name>
    <dbReference type="NCBI Taxonomy" id="88271"/>
    <lineage>
        <taxon>Eukaryota</taxon>
        <taxon>Viridiplantae</taxon>
        <taxon>Chlorophyta</taxon>
        <taxon>Picocystophyceae</taxon>
        <taxon>Picocystales</taxon>
        <taxon>Picocystaceae</taxon>
        <taxon>Picocystis</taxon>
    </lineage>
</organism>
<evidence type="ECO:0000313" key="2">
    <source>
        <dbReference type="EMBL" id="CAE0608673.1"/>
    </source>
</evidence>
<feature type="domain" description="F-box" evidence="1">
    <location>
        <begin position="9"/>
        <end position="37"/>
    </location>
</feature>